<sequence length="483" mass="55341">MDESEDDNYINISDKSDMEFPNFLTRKNHCIAVDQDVERTIKRKNPVKSDGSSEDSFTSIIKRKSKKFSKGDTITPVKKVVNETQEAIFEVSVSSLEALPKQIALAKLLRSLTISNIVRIKYKNPYKILIRFEKKENAEKLINCQKFKDLGYKCQMTYENNITYGIIKGIDIDMNVDELLDIINCPHKILSMKRLNRLNSEGKWVESETVRICFESSILPDFVYAYGCRFRVEKYVFPVTQCSICWKFGHSAKFCASKKVLCPKCGGSHNNCDTKIFTCLNCKGIHMSLDKQCPIFIKEKNIRLIMSRENVSYRKALQIIDEKDAVKTINLSSSNTLNITGPSINLRSQEVTERSFSSVVKSKAVAHKDELIPDLNIEKEAITDRDIQSTKKLSKDDICKEDSNILSTNIDSAKAPQAKQETRTRFQIGKILIKIKENITSEKSFEEKIMSVLKIIAEECYLLMREYIKEGDVWSSIFSIFYG</sequence>
<name>A0ABM3N616_GALME</name>
<evidence type="ECO:0000313" key="1">
    <source>
        <dbReference type="Proteomes" id="UP001652740"/>
    </source>
</evidence>
<evidence type="ECO:0000313" key="2">
    <source>
        <dbReference type="RefSeq" id="XP_052759006.1"/>
    </source>
</evidence>
<proteinExistence type="predicted"/>
<keyword evidence="1" id="KW-1185">Reference proteome</keyword>
<dbReference type="RefSeq" id="XP_052759006.1">
    <property type="nucleotide sequence ID" value="XM_052903046.1"/>
</dbReference>
<dbReference type="Proteomes" id="UP001652740">
    <property type="component" value="Unplaced"/>
</dbReference>
<protein>
    <submittedName>
        <fullName evidence="2">Uncharacterized protein LOC128202492</fullName>
    </submittedName>
</protein>
<gene>
    <name evidence="2" type="primary">LOC128202492</name>
</gene>
<organism evidence="1 2">
    <name type="scientific">Galleria mellonella</name>
    <name type="common">Greater wax moth</name>
    <dbReference type="NCBI Taxonomy" id="7137"/>
    <lineage>
        <taxon>Eukaryota</taxon>
        <taxon>Metazoa</taxon>
        <taxon>Ecdysozoa</taxon>
        <taxon>Arthropoda</taxon>
        <taxon>Hexapoda</taxon>
        <taxon>Insecta</taxon>
        <taxon>Pterygota</taxon>
        <taxon>Neoptera</taxon>
        <taxon>Endopterygota</taxon>
        <taxon>Lepidoptera</taxon>
        <taxon>Glossata</taxon>
        <taxon>Ditrysia</taxon>
        <taxon>Pyraloidea</taxon>
        <taxon>Pyralidae</taxon>
        <taxon>Galleriinae</taxon>
        <taxon>Galleria</taxon>
    </lineage>
</organism>
<accession>A0ABM3N616</accession>
<dbReference type="GeneID" id="128202492"/>
<reference evidence="2" key="1">
    <citation type="submission" date="2025-08" db="UniProtKB">
        <authorList>
            <consortium name="RefSeq"/>
        </authorList>
    </citation>
    <scope>IDENTIFICATION</scope>
    <source>
        <tissue evidence="2">Whole larvae</tissue>
    </source>
</reference>